<feature type="domain" description="Glycoside hydrolase family 3 N-terminal" evidence="2">
    <location>
        <begin position="37"/>
        <end position="362"/>
    </location>
</feature>
<dbReference type="EMBL" id="BMDX01000010">
    <property type="protein sequence ID" value="GGA79782.1"/>
    <property type="molecule type" value="Genomic_DNA"/>
</dbReference>
<keyword evidence="1" id="KW-0378">Hydrolase</keyword>
<dbReference type="Pfam" id="PF00933">
    <property type="entry name" value="Glyco_hydro_3"/>
    <property type="match status" value="1"/>
</dbReference>
<dbReference type="InterPro" id="IPR036881">
    <property type="entry name" value="Glyco_hydro_3_C_sf"/>
</dbReference>
<accession>A0A8J2U5Y4</accession>
<dbReference type="OrthoDB" id="9781691at2"/>
<dbReference type="PRINTS" id="PR00133">
    <property type="entry name" value="GLHYDRLASE3"/>
</dbReference>
<protein>
    <submittedName>
        <fullName evidence="5">1,4-beta-D-glucan glucohydrolase</fullName>
    </submittedName>
</protein>
<comment type="caution">
    <text evidence="5">The sequence shown here is derived from an EMBL/GenBank/DDBJ whole genome shotgun (WGS) entry which is preliminary data.</text>
</comment>
<dbReference type="Pfam" id="PF18559">
    <property type="entry name" value="Exop_C"/>
    <property type="match status" value="1"/>
</dbReference>
<dbReference type="InterPro" id="IPR036962">
    <property type="entry name" value="Glyco_hydro_3_N_sf"/>
</dbReference>
<dbReference type="InterPro" id="IPR001764">
    <property type="entry name" value="Glyco_hydro_3_N"/>
</dbReference>
<dbReference type="InterPro" id="IPR041443">
    <property type="entry name" value="Exop_C"/>
</dbReference>
<evidence type="ECO:0000313" key="6">
    <source>
        <dbReference type="Proteomes" id="UP000619743"/>
    </source>
</evidence>
<dbReference type="InterPro" id="IPR051915">
    <property type="entry name" value="Cellulose_Degrad_GH3"/>
</dbReference>
<dbReference type="GO" id="GO:0008422">
    <property type="term" value="F:beta-glucosidase activity"/>
    <property type="evidence" value="ECO:0007669"/>
    <property type="project" value="TreeGrafter"/>
</dbReference>
<dbReference type="InterPro" id="IPR002772">
    <property type="entry name" value="Glyco_hydro_3_C"/>
</dbReference>
<evidence type="ECO:0000259" key="3">
    <source>
        <dbReference type="Pfam" id="PF01915"/>
    </source>
</evidence>
<evidence type="ECO:0000256" key="1">
    <source>
        <dbReference type="ARBA" id="ARBA00022801"/>
    </source>
</evidence>
<dbReference type="Gene3D" id="2.60.120.430">
    <property type="entry name" value="Galactose-binding lectin"/>
    <property type="match status" value="1"/>
</dbReference>
<dbReference type="SUPFAM" id="SSF52279">
    <property type="entry name" value="Beta-D-glucan exohydrolase, C-terminal domain"/>
    <property type="match status" value="1"/>
</dbReference>
<reference evidence="6" key="1">
    <citation type="journal article" date="2019" name="Int. J. Syst. Evol. Microbiol.">
        <title>The Global Catalogue of Microorganisms (GCM) 10K type strain sequencing project: providing services to taxonomists for standard genome sequencing and annotation.</title>
        <authorList>
            <consortium name="The Broad Institute Genomics Platform"/>
            <consortium name="The Broad Institute Genome Sequencing Center for Infectious Disease"/>
            <person name="Wu L."/>
            <person name="Ma J."/>
        </authorList>
    </citation>
    <scope>NUCLEOTIDE SEQUENCE [LARGE SCALE GENOMIC DNA]</scope>
    <source>
        <strain evidence="6">CGMCC 1.10130</strain>
    </source>
</reference>
<name>A0A8J2U5Y4_9GAMM</name>
<dbReference type="Gene3D" id="3.40.50.1700">
    <property type="entry name" value="Glycoside hydrolase family 3 C-terminal domain"/>
    <property type="match status" value="1"/>
</dbReference>
<dbReference type="PANTHER" id="PTHR30620:SF77">
    <property type="entry name" value="LYSOSOMAL BETA GLUCOSIDASE-LIKE"/>
    <property type="match status" value="1"/>
</dbReference>
<dbReference type="PANTHER" id="PTHR30620">
    <property type="entry name" value="PERIPLASMIC BETA-GLUCOSIDASE-RELATED"/>
    <property type="match status" value="1"/>
</dbReference>
<feature type="domain" description="ExoP galactose-binding-like" evidence="4">
    <location>
        <begin position="655"/>
        <end position="804"/>
    </location>
</feature>
<evidence type="ECO:0000259" key="4">
    <source>
        <dbReference type="Pfam" id="PF18559"/>
    </source>
</evidence>
<proteinExistence type="predicted"/>
<dbReference type="GO" id="GO:0009251">
    <property type="term" value="P:glucan catabolic process"/>
    <property type="evidence" value="ECO:0007669"/>
    <property type="project" value="TreeGrafter"/>
</dbReference>
<dbReference type="RefSeq" id="WP_087505926.1">
    <property type="nucleotide sequence ID" value="NZ_BMDX01000010.1"/>
</dbReference>
<dbReference type="Proteomes" id="UP000619743">
    <property type="component" value="Unassembled WGS sequence"/>
</dbReference>
<feature type="domain" description="Glycoside hydrolase family 3 C-terminal" evidence="3">
    <location>
        <begin position="403"/>
        <end position="617"/>
    </location>
</feature>
<dbReference type="AlphaFoldDB" id="A0A8J2U5Y4"/>
<dbReference type="InterPro" id="IPR017853">
    <property type="entry name" value="GH"/>
</dbReference>
<sequence>MPLRNNYDINCWPKLTAQPGFDLTLEDKIEQQLQTLTLEQKIGQMIQPEIRFVTEQQMQQYCFGSYLNGGGSYPNNDKHATTSDWVSVADKYYRASIASDAGIPTMWGTDAVHGHNNVIGATIFPHNIGLGACHHPELIKAIGEATAKEVLATGIEWLFAPTVAVVRDNRWGRTYESYSESPGLVRCYAEAMVEGIQGVATGNGSNSDFFSEEKCIACAKHFIGDGGTDGGIDQGNNLSDEQALYQLHGQGYASAIEAGVQTIMASFNSWHGDKLHGHKYLLTDVLKQRMGFDGLIVGDWNGHAQVPGCRNDSCAAVINAGVDIIMVPQHWQGLFDNTLEQVHNGEISMARIDDAVRRILRVKYRAGVMDSLPPAERRYAGNEELIGDDGHRAIARQAVRESLVLLKDNDKLLPIQPKQHVLIAGNAADDIARQCGGWSVTWQGTDNTNSDFPGAKSIGQGLIDAISSQQGSTELSVDGSYQQRPDVAVVVFGEIPYAEGVGDIEHIEYDYQHKDDLKLLKRLKSEGIPVVAVFVTGRPLWVNKELNAADAFVVAWLPGTEGEGVADVLVADAAGRIRYDFQGKLSFSWPRTDDQLMLNQEDPNYEPLFAYGFGLNYQHPDRSLAQLPEQNTLPYPKPSDDLILFQRVPGENMHLQLEAGELQELVVSSTQQLGQLLAIHTVDWQVQEDALGLEWLGEELATFAIAGHARNLSTFADNGANLVFMVRVVALPTEPMLLTMTAPNDLVTTAIDINQTLVADGEWHELSVPLASLSKSGFSWTQVTNKFVLSCAGKSHLELANIRISPPQTA</sequence>
<dbReference type="SUPFAM" id="SSF51445">
    <property type="entry name" value="(Trans)glycosidases"/>
    <property type="match status" value="1"/>
</dbReference>
<keyword evidence="6" id="KW-1185">Reference proteome</keyword>
<dbReference type="Pfam" id="PF01915">
    <property type="entry name" value="Glyco_hydro_3_C"/>
    <property type="match status" value="1"/>
</dbReference>
<gene>
    <name evidence="5" type="ORF">GCM10011369_22190</name>
</gene>
<organism evidence="5 6">
    <name type="scientific">Neiella marina</name>
    <dbReference type="NCBI Taxonomy" id="508461"/>
    <lineage>
        <taxon>Bacteria</taxon>
        <taxon>Pseudomonadati</taxon>
        <taxon>Pseudomonadota</taxon>
        <taxon>Gammaproteobacteria</taxon>
        <taxon>Alteromonadales</taxon>
        <taxon>Echinimonadaceae</taxon>
        <taxon>Neiella</taxon>
    </lineage>
</organism>
<evidence type="ECO:0000313" key="5">
    <source>
        <dbReference type="EMBL" id="GGA79782.1"/>
    </source>
</evidence>
<dbReference type="Gene3D" id="3.20.20.300">
    <property type="entry name" value="Glycoside hydrolase, family 3, N-terminal domain"/>
    <property type="match status" value="1"/>
</dbReference>
<evidence type="ECO:0000259" key="2">
    <source>
        <dbReference type="Pfam" id="PF00933"/>
    </source>
</evidence>